<name>A0A6M2EHJ3_9ROSI</name>
<sequence length="104" mass="12397">MLFPFHALGRSKLLRSRPNYLNPNPFQRGWLIYTLQYLSIVNDGTFVQAKEFPFRRIEIYTKLIIERYFIQIFIPVSKNGLTPFLFKMKAIKEMIFISRFDGNA</sequence>
<organism evidence="1">
    <name type="scientific">Populus davidiana</name>
    <dbReference type="NCBI Taxonomy" id="266767"/>
    <lineage>
        <taxon>Eukaryota</taxon>
        <taxon>Viridiplantae</taxon>
        <taxon>Streptophyta</taxon>
        <taxon>Embryophyta</taxon>
        <taxon>Tracheophyta</taxon>
        <taxon>Spermatophyta</taxon>
        <taxon>Magnoliopsida</taxon>
        <taxon>eudicotyledons</taxon>
        <taxon>Gunneridae</taxon>
        <taxon>Pentapetalae</taxon>
        <taxon>rosids</taxon>
        <taxon>fabids</taxon>
        <taxon>Malpighiales</taxon>
        <taxon>Salicaceae</taxon>
        <taxon>Saliceae</taxon>
        <taxon>Populus</taxon>
    </lineage>
</organism>
<protein>
    <submittedName>
        <fullName evidence="1">Uncharacterized protein</fullName>
    </submittedName>
</protein>
<evidence type="ECO:0000313" key="1">
    <source>
        <dbReference type="EMBL" id="NUU84797.1"/>
    </source>
</evidence>
<reference evidence="1" key="1">
    <citation type="submission" date="2020-03" db="EMBL/GenBank/DDBJ databases">
        <authorList>
            <person name="Zhang R."/>
        </authorList>
    </citation>
    <scope>NUCLEOTIDE SEQUENCE</scope>
</reference>
<accession>A0A6M2EHJ3</accession>
<dbReference type="EMBL" id="GILB01004464">
    <property type="protein sequence ID" value="NUU84797.1"/>
    <property type="molecule type" value="Transcribed_RNA"/>
</dbReference>
<proteinExistence type="predicted"/>
<dbReference type="AlphaFoldDB" id="A0A6M2EHJ3"/>